<feature type="transmembrane region" description="Helical" evidence="1">
    <location>
        <begin position="83"/>
        <end position="99"/>
    </location>
</feature>
<proteinExistence type="predicted"/>
<name>A0A0E3ELM3_9HYME</name>
<feature type="transmembrane region" description="Helical" evidence="1">
    <location>
        <begin position="20"/>
        <end position="38"/>
    </location>
</feature>
<protein>
    <submittedName>
        <fullName evidence="2">NADH dehydrogenase subunit 6</fullName>
    </submittedName>
</protein>
<keyword evidence="1" id="KW-0472">Membrane</keyword>
<dbReference type="RefSeq" id="YP_009131557.1">
    <property type="nucleotide sequence ID" value="NC_026865.1"/>
</dbReference>
<geneLocation type="mitochondrion" evidence="2"/>
<feature type="transmembrane region" description="Helical" evidence="1">
    <location>
        <begin position="142"/>
        <end position="161"/>
    </location>
</feature>
<keyword evidence="1" id="KW-1133">Transmembrane helix</keyword>
<dbReference type="GeneID" id="24146066"/>
<reference evidence="2" key="1">
    <citation type="journal article" date="2015" name="Mol. Phylogenet. Evol.">
        <title>Higher-level phylogeny of the Hymenoptera inferred from mitochondrial genomes.</title>
        <authorList>
            <person name="Mao M."/>
            <person name="Gibson T."/>
            <person name="Dowton M."/>
        </authorList>
    </citation>
    <scope>NUCLEOTIDE SEQUENCE</scope>
</reference>
<evidence type="ECO:0000256" key="1">
    <source>
        <dbReference type="SAM" id="Phobius"/>
    </source>
</evidence>
<keyword evidence="2" id="KW-0496">Mitochondrion</keyword>
<sequence>MMCILSFSLMNQNFFTHPIFLKTLLFFYIIFLSIFMNLMSNSFWYSFLIFLIMIGAMMILFLYFIGFITNLISMLNFKVNKMMLWNLILSLFIYFYSLFNENFLNFLNFNETFELSLNSNSLINYQDQPSIYLLFNSFNANLTLITIIYLLLMMYCMMMICKKNMFPMRKFKN</sequence>
<evidence type="ECO:0000313" key="2">
    <source>
        <dbReference type="EMBL" id="AIW82475.1"/>
    </source>
</evidence>
<keyword evidence="1" id="KW-0812">Transmembrane</keyword>
<dbReference type="CTD" id="4541"/>
<gene>
    <name evidence="2" type="primary">ND6</name>
</gene>
<accession>A0A0E3ELM3</accession>
<dbReference type="AlphaFoldDB" id="A0A0E3ELM3"/>
<organism evidence="2">
    <name type="scientific">Pelecinus polyturator</name>
    <dbReference type="NCBI Taxonomy" id="44352"/>
    <lineage>
        <taxon>Eukaryota</taxon>
        <taxon>Metazoa</taxon>
        <taxon>Ecdysozoa</taxon>
        <taxon>Arthropoda</taxon>
        <taxon>Hexapoda</taxon>
        <taxon>Insecta</taxon>
        <taxon>Pterygota</taxon>
        <taxon>Neoptera</taxon>
        <taxon>Endopterygota</taxon>
        <taxon>Hymenoptera</taxon>
        <taxon>Apocrita</taxon>
        <taxon>Proctotrupomorpha</taxon>
        <taxon>Proctotrupoidea</taxon>
        <taxon>Pelecinidae</taxon>
        <taxon>Pelecinus</taxon>
    </lineage>
</organism>
<feature type="transmembrane region" description="Helical" evidence="1">
    <location>
        <begin position="44"/>
        <end position="71"/>
    </location>
</feature>
<dbReference type="EMBL" id="KM104167">
    <property type="protein sequence ID" value="AIW82475.1"/>
    <property type="molecule type" value="Genomic_DNA"/>
</dbReference>